<dbReference type="InterPro" id="IPR000917">
    <property type="entry name" value="Sulfatase_N"/>
</dbReference>
<feature type="signal peptide" evidence="4">
    <location>
        <begin position="1"/>
        <end position="26"/>
    </location>
</feature>
<evidence type="ECO:0000259" key="5">
    <source>
        <dbReference type="Pfam" id="PF00884"/>
    </source>
</evidence>
<gene>
    <name evidence="6" type="ORF">IPV69_06430</name>
</gene>
<dbReference type="InterPro" id="IPR050738">
    <property type="entry name" value="Sulfatase"/>
</dbReference>
<organism evidence="6 7">
    <name type="scientific">Humisphaera borealis</name>
    <dbReference type="NCBI Taxonomy" id="2807512"/>
    <lineage>
        <taxon>Bacteria</taxon>
        <taxon>Pseudomonadati</taxon>
        <taxon>Planctomycetota</taxon>
        <taxon>Phycisphaerae</taxon>
        <taxon>Tepidisphaerales</taxon>
        <taxon>Tepidisphaeraceae</taxon>
        <taxon>Humisphaera</taxon>
    </lineage>
</organism>
<name>A0A7M2X1I1_9BACT</name>
<dbReference type="GO" id="GO:0004065">
    <property type="term" value="F:arylsulfatase activity"/>
    <property type="evidence" value="ECO:0007669"/>
    <property type="project" value="TreeGrafter"/>
</dbReference>
<protein>
    <submittedName>
        <fullName evidence="6">Sulfatase</fullName>
    </submittedName>
</protein>
<dbReference type="Gene3D" id="3.40.720.10">
    <property type="entry name" value="Alkaline Phosphatase, subunit A"/>
    <property type="match status" value="1"/>
</dbReference>
<dbReference type="AlphaFoldDB" id="A0A7M2X1I1"/>
<evidence type="ECO:0000313" key="7">
    <source>
        <dbReference type="Proteomes" id="UP000593765"/>
    </source>
</evidence>
<dbReference type="KEGG" id="hbs:IPV69_06430"/>
<dbReference type="InterPro" id="IPR017850">
    <property type="entry name" value="Alkaline_phosphatase_core_sf"/>
</dbReference>
<reference evidence="6 7" key="1">
    <citation type="submission" date="2020-10" db="EMBL/GenBank/DDBJ databases">
        <title>Wide distribution of Phycisphaera-like planctomycetes from WD2101 soil group in peatlands and genome analysis of the first cultivated representative.</title>
        <authorList>
            <person name="Dedysh S.N."/>
            <person name="Beletsky A.V."/>
            <person name="Ivanova A."/>
            <person name="Kulichevskaya I.S."/>
            <person name="Suzina N.E."/>
            <person name="Philippov D.A."/>
            <person name="Rakitin A.L."/>
            <person name="Mardanov A.V."/>
            <person name="Ravin N.V."/>
        </authorList>
    </citation>
    <scope>NUCLEOTIDE SEQUENCE [LARGE SCALE GENOMIC DNA]</scope>
    <source>
        <strain evidence="6 7">M1803</strain>
    </source>
</reference>
<dbReference type="PANTHER" id="PTHR42693">
    <property type="entry name" value="ARYLSULFATASE FAMILY MEMBER"/>
    <property type="match status" value="1"/>
</dbReference>
<dbReference type="EMBL" id="CP063458">
    <property type="protein sequence ID" value="QOV90991.1"/>
    <property type="molecule type" value="Genomic_DNA"/>
</dbReference>
<evidence type="ECO:0000256" key="1">
    <source>
        <dbReference type="ARBA" id="ARBA00008779"/>
    </source>
</evidence>
<sequence length="493" mass="53960">MTISTFAYSVLTSIAVVAGIVTPCNADEPRKRPNLLIVTADDMNADTPGWMGDKLKVTPKLDAFAATAHRFVNAHVTAPICQPSRSAFMTGLVPHRSGALGFDPVRPGTPTLVTMLKSAGYHTAVIEKHVHMQPEAEFPWDLKLSGGGKNPPVMRQQVATSIKAANDARKPFFLNANITDPHRPFPGAAGKNGKPKNPGSNARTSIEADKEPENAGVPAAPQHVYTSEQMTVPSFLEDIPALRAELAQYYTAVGRLDVTFNQIMEALRESGHADDTVVVFMSDHGISMPFAKATVYFNGTRSPILLRWPGMGEPQTRKEYVSSLDLMPTVLELLAVEAPEVQDGRSLLPLLRGETQTGRDHVITHVNTVSSGKSFPQRCIRTETASLMFMSWPEGREKFRVEAMSGEAFKAMLDGAKGSEKVAARVQQLLVGSRLAYYDLKADPDERVNLARDPAYKQDVERLAALLLQHMKRTCDPETDGFIKSLKNHQLAH</sequence>
<evidence type="ECO:0000256" key="2">
    <source>
        <dbReference type="ARBA" id="ARBA00022801"/>
    </source>
</evidence>
<dbReference type="RefSeq" id="WP_206294099.1">
    <property type="nucleotide sequence ID" value="NZ_CP063458.1"/>
</dbReference>
<dbReference type="Pfam" id="PF00884">
    <property type="entry name" value="Sulfatase"/>
    <property type="match status" value="1"/>
</dbReference>
<evidence type="ECO:0000256" key="4">
    <source>
        <dbReference type="SAM" id="SignalP"/>
    </source>
</evidence>
<evidence type="ECO:0000256" key="3">
    <source>
        <dbReference type="SAM" id="MobiDB-lite"/>
    </source>
</evidence>
<feature type="chain" id="PRO_5034835966" evidence="4">
    <location>
        <begin position="27"/>
        <end position="493"/>
    </location>
</feature>
<dbReference type="PANTHER" id="PTHR42693:SF53">
    <property type="entry name" value="ENDO-4-O-SULFATASE"/>
    <property type="match status" value="1"/>
</dbReference>
<evidence type="ECO:0000313" key="6">
    <source>
        <dbReference type="EMBL" id="QOV90991.1"/>
    </source>
</evidence>
<dbReference type="SUPFAM" id="SSF53649">
    <property type="entry name" value="Alkaline phosphatase-like"/>
    <property type="match status" value="1"/>
</dbReference>
<proteinExistence type="inferred from homology"/>
<dbReference type="CDD" id="cd16027">
    <property type="entry name" value="SGSH"/>
    <property type="match status" value="1"/>
</dbReference>
<accession>A0A7M2X1I1</accession>
<keyword evidence="4" id="KW-0732">Signal</keyword>
<feature type="region of interest" description="Disordered" evidence="3">
    <location>
        <begin position="177"/>
        <end position="218"/>
    </location>
</feature>
<dbReference type="Proteomes" id="UP000593765">
    <property type="component" value="Chromosome"/>
</dbReference>
<comment type="similarity">
    <text evidence="1">Belongs to the sulfatase family.</text>
</comment>
<keyword evidence="2" id="KW-0378">Hydrolase</keyword>
<feature type="domain" description="Sulfatase N-terminal" evidence="5">
    <location>
        <begin position="33"/>
        <end position="334"/>
    </location>
</feature>
<keyword evidence="7" id="KW-1185">Reference proteome</keyword>